<dbReference type="SUPFAM" id="SSF56925">
    <property type="entry name" value="OMPA-like"/>
    <property type="match status" value="1"/>
</dbReference>
<evidence type="ECO:0000256" key="7">
    <source>
        <dbReference type="ARBA" id="ARBA00023114"/>
    </source>
</evidence>
<dbReference type="Gene3D" id="2.40.160.20">
    <property type="match status" value="1"/>
</dbReference>
<dbReference type="Gene3D" id="3.30.1330.60">
    <property type="entry name" value="OmpA-like domain"/>
    <property type="match status" value="1"/>
</dbReference>
<feature type="domain" description="OmpA-like" evidence="13">
    <location>
        <begin position="210"/>
        <end position="327"/>
    </location>
</feature>
<dbReference type="InterPro" id="IPR006665">
    <property type="entry name" value="OmpA-like"/>
</dbReference>
<evidence type="ECO:0000256" key="2">
    <source>
        <dbReference type="ARBA" id="ARBA00022448"/>
    </source>
</evidence>
<protein>
    <submittedName>
        <fullName evidence="14">Outer membrane protein A</fullName>
    </submittedName>
</protein>
<dbReference type="PANTHER" id="PTHR30329">
    <property type="entry name" value="STATOR ELEMENT OF FLAGELLAR MOTOR COMPLEX"/>
    <property type="match status" value="1"/>
</dbReference>
<dbReference type="GO" id="GO:0015288">
    <property type="term" value="F:porin activity"/>
    <property type="evidence" value="ECO:0007669"/>
    <property type="project" value="UniProtKB-KW"/>
</dbReference>
<keyword evidence="9" id="KW-0998">Cell outer membrane</keyword>
<dbReference type="GO" id="GO:0006811">
    <property type="term" value="P:monoatomic ion transport"/>
    <property type="evidence" value="ECO:0007669"/>
    <property type="project" value="UniProtKB-KW"/>
</dbReference>
<evidence type="ECO:0000256" key="10">
    <source>
        <dbReference type="PROSITE-ProRule" id="PRU00473"/>
    </source>
</evidence>
<keyword evidence="6" id="KW-0406">Ion transport</keyword>
<accession>A0A511QIH7</accession>
<dbReference type="InterPro" id="IPR006690">
    <property type="entry name" value="OMPA-like_CS"/>
</dbReference>
<keyword evidence="7" id="KW-0626">Porin</keyword>
<evidence type="ECO:0000256" key="12">
    <source>
        <dbReference type="SAM" id="SignalP"/>
    </source>
</evidence>
<evidence type="ECO:0000256" key="4">
    <source>
        <dbReference type="ARBA" id="ARBA00022692"/>
    </source>
</evidence>
<organism evidence="14 15">
    <name type="scientific">Vibrio sagamiensis NBRC 104589</name>
    <dbReference type="NCBI Taxonomy" id="1219064"/>
    <lineage>
        <taxon>Bacteria</taxon>
        <taxon>Pseudomonadati</taxon>
        <taxon>Pseudomonadota</taxon>
        <taxon>Gammaproteobacteria</taxon>
        <taxon>Vibrionales</taxon>
        <taxon>Vibrionaceae</taxon>
        <taxon>Vibrio</taxon>
    </lineage>
</organism>
<evidence type="ECO:0000313" key="14">
    <source>
        <dbReference type="EMBL" id="GEM77103.1"/>
    </source>
</evidence>
<dbReference type="GO" id="GO:0046930">
    <property type="term" value="C:pore complex"/>
    <property type="evidence" value="ECO:0007669"/>
    <property type="project" value="UniProtKB-KW"/>
</dbReference>
<dbReference type="Proteomes" id="UP000321922">
    <property type="component" value="Unassembled WGS sequence"/>
</dbReference>
<keyword evidence="3" id="KW-1134">Transmembrane beta strand</keyword>
<reference evidence="14 15" key="1">
    <citation type="submission" date="2019-07" db="EMBL/GenBank/DDBJ databases">
        <title>Whole genome shotgun sequence of Vibrio sagamiensis NBRC 104589.</title>
        <authorList>
            <person name="Hosoyama A."/>
            <person name="Uohara A."/>
            <person name="Ohji S."/>
            <person name="Ichikawa N."/>
        </authorList>
    </citation>
    <scope>NUCLEOTIDE SEQUENCE [LARGE SCALE GENOMIC DNA]</scope>
    <source>
        <strain evidence="14 15">NBRC 104589</strain>
    </source>
</reference>
<evidence type="ECO:0000313" key="15">
    <source>
        <dbReference type="Proteomes" id="UP000321922"/>
    </source>
</evidence>
<dbReference type="CDD" id="cd07185">
    <property type="entry name" value="OmpA_C-like"/>
    <property type="match status" value="1"/>
</dbReference>
<keyword evidence="15" id="KW-1185">Reference proteome</keyword>
<evidence type="ECO:0000259" key="13">
    <source>
        <dbReference type="PROSITE" id="PS51123"/>
    </source>
</evidence>
<gene>
    <name evidence="14" type="primary">ompA</name>
    <name evidence="14" type="ORF">VSA01S_32150</name>
</gene>
<evidence type="ECO:0000256" key="3">
    <source>
        <dbReference type="ARBA" id="ARBA00022452"/>
    </source>
</evidence>
<dbReference type="GO" id="GO:0009279">
    <property type="term" value="C:cell outer membrane"/>
    <property type="evidence" value="ECO:0007669"/>
    <property type="project" value="UniProtKB-SubCell"/>
</dbReference>
<dbReference type="PROSITE" id="PS01068">
    <property type="entry name" value="OMPA_1"/>
    <property type="match status" value="1"/>
</dbReference>
<dbReference type="AlphaFoldDB" id="A0A511QIH7"/>
<keyword evidence="2" id="KW-0813">Transport</keyword>
<comment type="subcellular location">
    <subcellularLocation>
        <location evidence="1">Cell outer membrane</location>
        <topology evidence="1">Multi-pass membrane protein</topology>
    </subcellularLocation>
</comment>
<dbReference type="InterPro" id="IPR036737">
    <property type="entry name" value="OmpA-like_sf"/>
</dbReference>
<comment type="caution">
    <text evidence="14">The sequence shown here is derived from an EMBL/GenBank/DDBJ whole genome shotgun (WGS) entry which is preliminary data.</text>
</comment>
<name>A0A511QIH7_9VIBR</name>
<dbReference type="InterPro" id="IPR011250">
    <property type="entry name" value="OMP/PagP_B-barrel"/>
</dbReference>
<keyword evidence="8 10" id="KW-0472">Membrane</keyword>
<evidence type="ECO:0000256" key="9">
    <source>
        <dbReference type="ARBA" id="ARBA00023237"/>
    </source>
</evidence>
<feature type="signal peptide" evidence="12">
    <location>
        <begin position="1"/>
        <end position="23"/>
    </location>
</feature>
<keyword evidence="5 12" id="KW-0732">Signal</keyword>
<dbReference type="InterPro" id="IPR050330">
    <property type="entry name" value="Bact_OuterMem_StrucFunc"/>
</dbReference>
<evidence type="ECO:0000256" key="1">
    <source>
        <dbReference type="ARBA" id="ARBA00004571"/>
    </source>
</evidence>
<dbReference type="EMBL" id="BJXJ01000040">
    <property type="protein sequence ID" value="GEM77103.1"/>
    <property type="molecule type" value="Genomic_DNA"/>
</dbReference>
<dbReference type="PRINTS" id="PR01021">
    <property type="entry name" value="OMPADOMAIN"/>
</dbReference>
<evidence type="ECO:0000256" key="11">
    <source>
        <dbReference type="SAM" id="MobiDB-lite"/>
    </source>
</evidence>
<dbReference type="InterPro" id="IPR027385">
    <property type="entry name" value="Beta-barrel_OMP"/>
</dbReference>
<dbReference type="PANTHER" id="PTHR30329:SF21">
    <property type="entry name" value="LIPOPROTEIN YIAD-RELATED"/>
    <property type="match status" value="1"/>
</dbReference>
<dbReference type="OrthoDB" id="9805832at2"/>
<dbReference type="InterPro" id="IPR006664">
    <property type="entry name" value="OMP_bac"/>
</dbReference>
<dbReference type="SUPFAM" id="SSF103088">
    <property type="entry name" value="OmpA-like"/>
    <property type="match status" value="1"/>
</dbReference>
<feature type="region of interest" description="Disordered" evidence="11">
    <location>
        <begin position="294"/>
        <end position="316"/>
    </location>
</feature>
<evidence type="ECO:0000256" key="8">
    <source>
        <dbReference type="ARBA" id="ARBA00023136"/>
    </source>
</evidence>
<evidence type="ECO:0000256" key="5">
    <source>
        <dbReference type="ARBA" id="ARBA00022729"/>
    </source>
</evidence>
<dbReference type="Pfam" id="PF00691">
    <property type="entry name" value="OmpA"/>
    <property type="match status" value="1"/>
</dbReference>
<dbReference type="RefSeq" id="WP_039983564.1">
    <property type="nucleotide sequence ID" value="NZ_BAOJ01000226.1"/>
</dbReference>
<dbReference type="PROSITE" id="PS51123">
    <property type="entry name" value="OMPA_2"/>
    <property type="match status" value="1"/>
</dbReference>
<evidence type="ECO:0000256" key="6">
    <source>
        <dbReference type="ARBA" id="ARBA00023065"/>
    </source>
</evidence>
<keyword evidence="4" id="KW-0812">Transmembrane</keyword>
<proteinExistence type="predicted"/>
<sequence length="331" mass="36426">MSNLYPSLPLSLILSGLGLSAYAQSVEDTVFLGLKAGYQFSQDDAYRHGEDPKGGIVGLFAGYQFTPSWAFEAGYQYHAELHASATSVDVKTSLIDVAVRYDWYWQELSSIYGRLGFAYWDMAKHSPSFKEDTTGFSPLGEIGLAYQFTPQFKASMGYQYIDDIGDKKTGYYDSHSFIWSLSYVFTSKNATDSEKATMRPIKETANKKNNSDAITYSPEVCNFEFNSSALSESCQSVLIETAEELSSSPHANASVVGHTDSTGSIKVNQVLSERRADAAANFLENHGVSSNQLHVEGKGEHAPIASNDTAEGRALNRRVEIDNQLEAKNNK</sequence>
<feature type="chain" id="PRO_5021863440" evidence="12">
    <location>
        <begin position="24"/>
        <end position="331"/>
    </location>
</feature>
<dbReference type="Pfam" id="PF13505">
    <property type="entry name" value="OMP_b-brl"/>
    <property type="match status" value="1"/>
</dbReference>